<dbReference type="EMBL" id="FONN01000032">
    <property type="protein sequence ID" value="SFF38881.1"/>
    <property type="molecule type" value="Genomic_DNA"/>
</dbReference>
<dbReference type="SUPFAM" id="SSF49373">
    <property type="entry name" value="Invasin/intimin cell-adhesion fragments"/>
    <property type="match status" value="5"/>
</dbReference>
<dbReference type="InterPro" id="IPR008964">
    <property type="entry name" value="Invasin/intimin_cell_adhesion"/>
</dbReference>
<evidence type="ECO:0000256" key="1">
    <source>
        <dbReference type="SAM" id="SignalP"/>
    </source>
</evidence>
<dbReference type="OrthoDB" id="503324at2"/>
<feature type="domain" description="BIG2" evidence="2">
    <location>
        <begin position="136"/>
        <end position="222"/>
    </location>
</feature>
<dbReference type="Proteomes" id="UP000183410">
    <property type="component" value="Unassembled WGS sequence"/>
</dbReference>
<dbReference type="InterPro" id="IPR003343">
    <property type="entry name" value="Big_2"/>
</dbReference>
<reference evidence="4" key="1">
    <citation type="submission" date="2016-10" db="EMBL/GenBank/DDBJ databases">
        <authorList>
            <person name="Varghese N."/>
            <person name="Submissions S."/>
        </authorList>
    </citation>
    <scope>NUCLEOTIDE SEQUENCE [LARGE SCALE GENOMIC DNA]</scope>
    <source>
        <strain evidence="4">CGMCC 1.10223</strain>
    </source>
</reference>
<name>A0A1I2IEB9_9BACL</name>
<keyword evidence="4" id="KW-1185">Reference proteome</keyword>
<sequence>MNLSVNGNKSLREIRRWLAAVLSVMLIATTFSSIANAADETVTSIELSYDSWDYNTSTSSLEVFIEDDAVIVSLLAATSSSSTKKDVSASATWKSSNTSYVKVDKGVLTAVGKGTATISATYGGYTQNIKVTSDYVYNSVQILKNGSNAAESYDVSLGADQVFTLSGIKSGSSNENITTNATWTSSSTSVATVDDGTVTLVGAGTTTITAKYKGKSDTVKLVVTSPYKSLALSPKTLLEMDMGSDDQKIEAIATTTSGSTETVTAKATWTTNSAAVATVEDGVVTPVATGQTKITATYLGVSSTIDVVVRTPYQSIKLSPAKEYQLLLNSPDLQITAEVQELSGGSKNVTTQAEWTSSNLNVATVTNGLVTPKAVGTTKITASIKGISRSIDITVFPSVTELKIDKESIDTFPEKSETLPKVSGTTFGGDTADVSKIVKWTVADEKIATIKDSKWTAEAVGKTVVTAELNGLKATFELNVHLTPVKLVPSTKELSVVIGKDSALPTITVVNQDGSQEDVSSKATWKASSDNAIVVNGKVKGLEASKVTLTATYLNKTTTVKAYVEEEIEKLVAEPSSLELYPGKSKSVKVTGYYVSGKKVVLSSKMDWTVSSSTLASVKGSTVKALAVGSGKLTGSYQGKTLEVPITVSPKLKSLTLSDKSLKLSPGASYSLKLQANYTTGNPVDVTSSATWVTSKASVATVSNGKIIALSKGSATIKATFDGKTVSMRVTVK</sequence>
<dbReference type="Gene3D" id="2.60.40.1080">
    <property type="match status" value="8"/>
</dbReference>
<evidence type="ECO:0000313" key="4">
    <source>
        <dbReference type="Proteomes" id="UP000183410"/>
    </source>
</evidence>
<feature type="signal peptide" evidence="1">
    <location>
        <begin position="1"/>
        <end position="37"/>
    </location>
</feature>
<feature type="domain" description="BIG2" evidence="2">
    <location>
        <begin position="651"/>
        <end position="731"/>
    </location>
</feature>
<protein>
    <submittedName>
        <fullName evidence="3">Ig-like domain (Group 2)</fullName>
    </submittedName>
</protein>
<feature type="chain" id="PRO_5010191127" evidence="1">
    <location>
        <begin position="38"/>
        <end position="733"/>
    </location>
</feature>
<feature type="domain" description="BIG2" evidence="2">
    <location>
        <begin position="66"/>
        <end position="132"/>
    </location>
</feature>
<dbReference type="Pfam" id="PF02368">
    <property type="entry name" value="Big_2"/>
    <property type="match status" value="2"/>
</dbReference>
<feature type="domain" description="BIG2" evidence="2">
    <location>
        <begin position="567"/>
        <end position="647"/>
    </location>
</feature>
<dbReference type="AlphaFoldDB" id="A0A1I2IEB9"/>
<gene>
    <name evidence="3" type="ORF">SAMN04487969_13235</name>
</gene>
<proteinExistence type="predicted"/>
<feature type="domain" description="BIG2" evidence="2">
    <location>
        <begin position="398"/>
        <end position="477"/>
    </location>
</feature>
<feature type="domain" description="BIG2" evidence="2">
    <location>
        <begin position="312"/>
        <end position="394"/>
    </location>
</feature>
<feature type="domain" description="BIG2" evidence="2">
    <location>
        <begin position="226"/>
        <end position="308"/>
    </location>
</feature>
<organism evidence="3 4">
    <name type="scientific">Paenibacillus algorifonticola</name>
    <dbReference type="NCBI Taxonomy" id="684063"/>
    <lineage>
        <taxon>Bacteria</taxon>
        <taxon>Bacillati</taxon>
        <taxon>Bacillota</taxon>
        <taxon>Bacilli</taxon>
        <taxon>Bacillales</taxon>
        <taxon>Paenibacillaceae</taxon>
        <taxon>Paenibacillus</taxon>
    </lineage>
</organism>
<dbReference type="RefSeq" id="WP_143088707.1">
    <property type="nucleotide sequence ID" value="NZ_FONN01000032.1"/>
</dbReference>
<feature type="domain" description="BIG2" evidence="2">
    <location>
        <begin position="481"/>
        <end position="563"/>
    </location>
</feature>
<dbReference type="SMART" id="SM00635">
    <property type="entry name" value="BID_2"/>
    <property type="match status" value="8"/>
</dbReference>
<evidence type="ECO:0000313" key="3">
    <source>
        <dbReference type="EMBL" id="SFF38881.1"/>
    </source>
</evidence>
<accession>A0A1I2IEB9</accession>
<keyword evidence="1" id="KW-0732">Signal</keyword>
<evidence type="ECO:0000259" key="2">
    <source>
        <dbReference type="SMART" id="SM00635"/>
    </source>
</evidence>